<organism evidence="1 2">
    <name type="scientific">Gossypium australe</name>
    <dbReference type="NCBI Taxonomy" id="47621"/>
    <lineage>
        <taxon>Eukaryota</taxon>
        <taxon>Viridiplantae</taxon>
        <taxon>Streptophyta</taxon>
        <taxon>Embryophyta</taxon>
        <taxon>Tracheophyta</taxon>
        <taxon>Spermatophyta</taxon>
        <taxon>Magnoliopsida</taxon>
        <taxon>eudicotyledons</taxon>
        <taxon>Gunneridae</taxon>
        <taxon>Pentapetalae</taxon>
        <taxon>rosids</taxon>
        <taxon>malvids</taxon>
        <taxon>Malvales</taxon>
        <taxon>Malvaceae</taxon>
        <taxon>Malvoideae</taxon>
        <taxon>Gossypium</taxon>
    </lineage>
</organism>
<gene>
    <name evidence="1" type="ORF">EPI10_031619</name>
</gene>
<name>A0A5B6X492_9ROSI</name>
<dbReference type="Proteomes" id="UP000325315">
    <property type="component" value="Unassembled WGS sequence"/>
</dbReference>
<accession>A0A5B6X492</accession>
<keyword evidence="2" id="KW-1185">Reference proteome</keyword>
<protein>
    <submittedName>
        <fullName evidence="1">E3 ubiquitin-protein ligase UPL3-like protein</fullName>
    </submittedName>
</protein>
<dbReference type="AlphaFoldDB" id="A0A5B6X492"/>
<reference evidence="2" key="1">
    <citation type="journal article" date="2019" name="Plant Biotechnol. J.">
        <title>Genome sequencing of the Australian wild diploid species Gossypium australe highlights disease resistance and delayed gland morphogenesis.</title>
        <authorList>
            <person name="Cai Y."/>
            <person name="Cai X."/>
            <person name="Wang Q."/>
            <person name="Wang P."/>
            <person name="Zhang Y."/>
            <person name="Cai C."/>
            <person name="Xu Y."/>
            <person name="Wang K."/>
            <person name="Zhou Z."/>
            <person name="Wang C."/>
            <person name="Geng S."/>
            <person name="Li B."/>
            <person name="Dong Q."/>
            <person name="Hou Y."/>
            <person name="Wang H."/>
            <person name="Ai P."/>
            <person name="Liu Z."/>
            <person name="Yi F."/>
            <person name="Sun M."/>
            <person name="An G."/>
            <person name="Cheng J."/>
            <person name="Zhang Y."/>
            <person name="Shi Q."/>
            <person name="Xie Y."/>
            <person name="Shi X."/>
            <person name="Chang Y."/>
            <person name="Huang F."/>
            <person name="Chen Y."/>
            <person name="Hong S."/>
            <person name="Mi L."/>
            <person name="Sun Q."/>
            <person name="Zhang L."/>
            <person name="Zhou B."/>
            <person name="Peng R."/>
            <person name="Zhang X."/>
            <person name="Liu F."/>
        </authorList>
    </citation>
    <scope>NUCLEOTIDE SEQUENCE [LARGE SCALE GENOMIC DNA]</scope>
    <source>
        <strain evidence="2">cv. PA1801</strain>
    </source>
</reference>
<evidence type="ECO:0000313" key="1">
    <source>
        <dbReference type="EMBL" id="KAA3487815.1"/>
    </source>
</evidence>
<proteinExistence type="predicted"/>
<comment type="caution">
    <text evidence="1">The sequence shown here is derived from an EMBL/GenBank/DDBJ whole genome shotgun (WGS) entry which is preliminary data.</text>
</comment>
<evidence type="ECO:0000313" key="2">
    <source>
        <dbReference type="Proteomes" id="UP000325315"/>
    </source>
</evidence>
<sequence length="110" mass="12481">MKGLNLNMYRSRTEENGLRSRESKSIRITESEQISEFEIVKAIEGSGTVEDHHHTTQLVLTQVWVAFWPCKWLVLPTRLWHTGVPSDRGIKLVTSLIVHGLGTRTCLVAV</sequence>
<dbReference type="EMBL" id="SMMG02000001">
    <property type="protein sequence ID" value="KAA3487815.1"/>
    <property type="molecule type" value="Genomic_DNA"/>
</dbReference>